<keyword evidence="3" id="KW-0732">Signal</keyword>
<dbReference type="SUPFAM" id="SSF49899">
    <property type="entry name" value="Concanavalin A-like lectins/glucanases"/>
    <property type="match status" value="1"/>
</dbReference>
<dbReference type="EMBL" id="CACSLK010001140">
    <property type="protein sequence ID" value="CAA0807428.1"/>
    <property type="molecule type" value="Genomic_DNA"/>
</dbReference>
<name>A0A9N7MJ47_STRHE</name>
<organism evidence="5 6">
    <name type="scientific">Striga hermonthica</name>
    <name type="common">Purple witchweed</name>
    <name type="synonym">Buchnera hermonthica</name>
    <dbReference type="NCBI Taxonomy" id="68872"/>
    <lineage>
        <taxon>Eukaryota</taxon>
        <taxon>Viridiplantae</taxon>
        <taxon>Streptophyta</taxon>
        <taxon>Embryophyta</taxon>
        <taxon>Tracheophyta</taxon>
        <taxon>Spermatophyta</taxon>
        <taxon>Magnoliopsida</taxon>
        <taxon>eudicotyledons</taxon>
        <taxon>Gunneridae</taxon>
        <taxon>Pentapetalae</taxon>
        <taxon>asterids</taxon>
        <taxon>lamiids</taxon>
        <taxon>Lamiales</taxon>
        <taxon>Orobanchaceae</taxon>
        <taxon>Buchnereae</taxon>
        <taxon>Striga</taxon>
    </lineage>
</organism>
<accession>A0A9N7MJ47</accession>
<evidence type="ECO:0000259" key="4">
    <source>
        <dbReference type="PROSITE" id="PS51762"/>
    </source>
</evidence>
<evidence type="ECO:0000313" key="6">
    <source>
        <dbReference type="Proteomes" id="UP001153555"/>
    </source>
</evidence>
<dbReference type="GO" id="GO:0005975">
    <property type="term" value="P:carbohydrate metabolic process"/>
    <property type="evidence" value="ECO:0007669"/>
    <property type="project" value="InterPro"/>
</dbReference>
<keyword evidence="1" id="KW-0378">Hydrolase</keyword>
<dbReference type="Pfam" id="PF00722">
    <property type="entry name" value="Glyco_hydro_16"/>
    <property type="match status" value="1"/>
</dbReference>
<dbReference type="Proteomes" id="UP001153555">
    <property type="component" value="Unassembled WGS sequence"/>
</dbReference>
<evidence type="ECO:0000256" key="1">
    <source>
        <dbReference type="ARBA" id="ARBA00022801"/>
    </source>
</evidence>
<dbReference type="GO" id="GO:0004553">
    <property type="term" value="F:hydrolase activity, hydrolyzing O-glycosyl compounds"/>
    <property type="evidence" value="ECO:0007669"/>
    <property type="project" value="InterPro"/>
</dbReference>
<evidence type="ECO:0000313" key="5">
    <source>
        <dbReference type="EMBL" id="CAA0807428.1"/>
    </source>
</evidence>
<keyword evidence="2" id="KW-0326">Glycosidase</keyword>
<dbReference type="Gene3D" id="2.60.120.200">
    <property type="match status" value="1"/>
</dbReference>
<gene>
    <name evidence="5" type="ORF">SHERM_10156</name>
</gene>
<feature type="domain" description="GH16" evidence="4">
    <location>
        <begin position="12"/>
        <end position="98"/>
    </location>
</feature>
<keyword evidence="6" id="KW-1185">Reference proteome</keyword>
<protein>
    <submittedName>
        <fullName evidence="5">Probable xyloglucan endotransglucosylase/hydrolase protein 10</fullName>
    </submittedName>
</protein>
<reference evidence="5" key="1">
    <citation type="submission" date="2019-12" db="EMBL/GenBank/DDBJ databases">
        <authorList>
            <person name="Scholes J."/>
        </authorList>
    </citation>
    <scope>NUCLEOTIDE SEQUENCE</scope>
</reference>
<comment type="caution">
    <text evidence="5">The sequence shown here is derived from an EMBL/GenBank/DDBJ whole genome shotgun (WGS) entry which is preliminary data.</text>
</comment>
<feature type="chain" id="PRO_5040438625" evidence="3">
    <location>
        <begin position="25"/>
        <end position="98"/>
    </location>
</feature>
<dbReference type="PANTHER" id="PTHR31062">
    <property type="entry name" value="XYLOGLUCAN ENDOTRANSGLUCOSYLASE/HYDROLASE PROTEIN 8-RELATED"/>
    <property type="match status" value="1"/>
</dbReference>
<dbReference type="InterPro" id="IPR044791">
    <property type="entry name" value="Beta-glucanase/XTH"/>
</dbReference>
<proteinExistence type="predicted"/>
<dbReference type="AlphaFoldDB" id="A0A9N7MJ47"/>
<evidence type="ECO:0000256" key="3">
    <source>
        <dbReference type="SAM" id="SignalP"/>
    </source>
</evidence>
<evidence type="ECO:0000256" key="2">
    <source>
        <dbReference type="ARBA" id="ARBA00023295"/>
    </source>
</evidence>
<dbReference type="PROSITE" id="PS51762">
    <property type="entry name" value="GH16_2"/>
    <property type="match status" value="1"/>
</dbReference>
<sequence length="98" mass="10700">MNRFSELFILIATFSTVLIQGLLGSVVSTGDYNEDFYVIWSPSHVNTSSDGKSRTIILDKDSGSGFASKDMFLFGQFDMQIKLIPGNSAGTVVAFYVS</sequence>
<feature type="signal peptide" evidence="3">
    <location>
        <begin position="1"/>
        <end position="24"/>
    </location>
</feature>
<dbReference type="OrthoDB" id="4781at2759"/>
<dbReference type="InterPro" id="IPR013320">
    <property type="entry name" value="ConA-like_dom_sf"/>
</dbReference>
<dbReference type="InterPro" id="IPR000757">
    <property type="entry name" value="Beta-glucanase-like"/>
</dbReference>